<name>A0AAV9NQ31_9EURO</name>
<gene>
    <name evidence="1" type="ORF">LTR84_000088</name>
</gene>
<dbReference type="Proteomes" id="UP001358417">
    <property type="component" value="Unassembled WGS sequence"/>
</dbReference>
<dbReference type="GeneID" id="89968310"/>
<evidence type="ECO:0000313" key="2">
    <source>
        <dbReference type="Proteomes" id="UP001358417"/>
    </source>
</evidence>
<sequence>MASSTLLDPDLIDLKLDWQDEFVRDFKDPPTAIKEFFRRAEVIKKRHQALRKQSLPNRPDLDETLRERLGIKKSNTEVDDLKEAYQSLKYTFKPSEYKALHYPARRHPAQDTFSSVEERDQFLRNKEHLDDLLAIKGEAPTLPDEFSNPYATRIPIMSILTLHPTKENWEAKTREVLTASIIHRKGLTAQIMYLNCLRNTKMNEVFARDSLLRNTTCEAALAHNQHAWVNFINHLPTITTETLKRATWCQLLEDEYNGMTREWLFFWNWVEECKAANIEYREKEIRFCALLKEHCKKKGFLQDKIAESNDLVLPALYHWWAELEWLELDCKTISVEEDGETVARPVFFTRGNAQFAEHCRVVQTLEWEDK</sequence>
<evidence type="ECO:0000313" key="1">
    <source>
        <dbReference type="EMBL" id="KAK5064255.1"/>
    </source>
</evidence>
<reference evidence="1 2" key="1">
    <citation type="submission" date="2023-08" db="EMBL/GenBank/DDBJ databases">
        <title>Black Yeasts Isolated from many extreme environments.</title>
        <authorList>
            <person name="Coleine C."/>
            <person name="Stajich J.E."/>
            <person name="Selbmann L."/>
        </authorList>
    </citation>
    <scope>NUCLEOTIDE SEQUENCE [LARGE SCALE GENOMIC DNA]</scope>
    <source>
        <strain evidence="1 2">CCFEE 5792</strain>
    </source>
</reference>
<dbReference type="RefSeq" id="XP_064711579.1">
    <property type="nucleotide sequence ID" value="XM_064843719.1"/>
</dbReference>
<comment type="caution">
    <text evidence="1">The sequence shown here is derived from an EMBL/GenBank/DDBJ whole genome shotgun (WGS) entry which is preliminary data.</text>
</comment>
<proteinExistence type="predicted"/>
<dbReference type="EMBL" id="JAVRRD010000001">
    <property type="protein sequence ID" value="KAK5064255.1"/>
    <property type="molecule type" value="Genomic_DNA"/>
</dbReference>
<protein>
    <submittedName>
        <fullName evidence="1">Uncharacterized protein</fullName>
    </submittedName>
</protein>
<organism evidence="1 2">
    <name type="scientific">Exophiala bonariae</name>
    <dbReference type="NCBI Taxonomy" id="1690606"/>
    <lineage>
        <taxon>Eukaryota</taxon>
        <taxon>Fungi</taxon>
        <taxon>Dikarya</taxon>
        <taxon>Ascomycota</taxon>
        <taxon>Pezizomycotina</taxon>
        <taxon>Eurotiomycetes</taxon>
        <taxon>Chaetothyriomycetidae</taxon>
        <taxon>Chaetothyriales</taxon>
        <taxon>Herpotrichiellaceae</taxon>
        <taxon>Exophiala</taxon>
    </lineage>
</organism>
<accession>A0AAV9NQ31</accession>
<keyword evidence="2" id="KW-1185">Reference proteome</keyword>
<dbReference type="AlphaFoldDB" id="A0AAV9NQ31"/>